<protein>
    <recommendedName>
        <fullName evidence="1">Heterokaryon incompatibility domain-containing protein</fullName>
    </recommendedName>
</protein>
<dbReference type="InterPro" id="IPR010730">
    <property type="entry name" value="HET"/>
</dbReference>
<proteinExistence type="predicted"/>
<dbReference type="GeneID" id="54403721"/>
<dbReference type="EMBL" id="ML977500">
    <property type="protein sequence ID" value="KAF2133065.1"/>
    <property type="molecule type" value="Genomic_DNA"/>
</dbReference>
<evidence type="ECO:0000259" key="1">
    <source>
        <dbReference type="Pfam" id="PF06985"/>
    </source>
</evidence>
<dbReference type="RefSeq" id="XP_033527452.1">
    <property type="nucleotide sequence ID" value="XM_033663289.1"/>
</dbReference>
<keyword evidence="3" id="KW-1185">Reference proteome</keyword>
<dbReference type="Pfam" id="PF06985">
    <property type="entry name" value="HET"/>
    <property type="match status" value="1"/>
</dbReference>
<dbReference type="PANTHER" id="PTHR24148">
    <property type="entry name" value="ANKYRIN REPEAT DOMAIN-CONTAINING PROTEIN 39 HOMOLOG-RELATED"/>
    <property type="match status" value="1"/>
</dbReference>
<organism evidence="2 3">
    <name type="scientific">Dothidotthia symphoricarpi CBS 119687</name>
    <dbReference type="NCBI Taxonomy" id="1392245"/>
    <lineage>
        <taxon>Eukaryota</taxon>
        <taxon>Fungi</taxon>
        <taxon>Dikarya</taxon>
        <taxon>Ascomycota</taxon>
        <taxon>Pezizomycotina</taxon>
        <taxon>Dothideomycetes</taxon>
        <taxon>Pleosporomycetidae</taxon>
        <taxon>Pleosporales</taxon>
        <taxon>Dothidotthiaceae</taxon>
        <taxon>Dothidotthia</taxon>
    </lineage>
</organism>
<gene>
    <name evidence="2" type="ORF">P153DRAFT_283907</name>
</gene>
<sequence length="748" mass="86125">MATAVYYPDEPLQEGEIRLIRLLAGEWTTSIQCHLFRADTETLQYRALSYVWGSQRVTRPVLVNGVICQLTFNLESALRHLREKYKDGLVLWVDALCINQDDVKERTQQVQLMGQIYQSCQEVIVYLGDRLESAARPPAVISFDPDTPPKLEVLDIHHKFHSQREVSVCQVFEFLHRLSHDYHLDSTAVFSRNGEKGSDEWNANFDTNRIKLFEALRRLMYPPFTPFWNRIWVVQELVFAPQIIVVHGTISAPWSMFARAASSYINHSLACCSRTATQLPRDQMKVLIDCSHRILDIEKLRDRKDLNYKSITKTDALQSDRDRSLLALLCKFRDRKASDPRDKVYALLSMVQVPEGEPHMAPDYSLSEVDVFRKATLEAIYGSKSLRVFSTELGRKFRDDLPSWVPDWGAPGGHTYSIRAEAAELYDACPGTAVTRDVVREEAPCQLSVQGVRIAMVEHVDVLMLGDDADACRDTLRRWWDHVPFEDGNYFWRIICADVVHARHPGVKVRRTIYDDELSFITWAQLSKRSPFKESCKGSFESQKNDHMWSDAARAWREVLLLWPDMVRSDLLSLSRWFCRCVIPHSYIANLQELTQRVRKLLRFTSPCVYSEDQLLHSSGDTRQDAPWKEFRGLIWNRLIQTYGPEVKLDPRPRENLVSTIDHTIMAATLSRRLIRTGNGYIGLGPAATMVGDEVFILRGGKTPFVLRRSRRDLVYEVVGDCYMQGLMYGEGREGIEPEDGWENIVLI</sequence>
<evidence type="ECO:0000313" key="2">
    <source>
        <dbReference type="EMBL" id="KAF2133065.1"/>
    </source>
</evidence>
<dbReference type="AlphaFoldDB" id="A0A6A6APW8"/>
<accession>A0A6A6APW8</accession>
<evidence type="ECO:0000313" key="3">
    <source>
        <dbReference type="Proteomes" id="UP000799771"/>
    </source>
</evidence>
<name>A0A6A6APW8_9PLEO</name>
<dbReference type="PANTHER" id="PTHR24148:SF64">
    <property type="entry name" value="HETEROKARYON INCOMPATIBILITY DOMAIN-CONTAINING PROTEIN"/>
    <property type="match status" value="1"/>
</dbReference>
<dbReference type="Pfam" id="PF26639">
    <property type="entry name" value="Het-6_barrel"/>
    <property type="match status" value="1"/>
</dbReference>
<dbReference type="OrthoDB" id="3557394at2759"/>
<dbReference type="Proteomes" id="UP000799771">
    <property type="component" value="Unassembled WGS sequence"/>
</dbReference>
<feature type="domain" description="Heterokaryon incompatibility" evidence="1">
    <location>
        <begin position="45"/>
        <end position="236"/>
    </location>
</feature>
<dbReference type="InterPro" id="IPR052895">
    <property type="entry name" value="HetReg/Transcr_Mod"/>
</dbReference>
<reference evidence="2" key="1">
    <citation type="journal article" date="2020" name="Stud. Mycol.">
        <title>101 Dothideomycetes genomes: a test case for predicting lifestyles and emergence of pathogens.</title>
        <authorList>
            <person name="Haridas S."/>
            <person name="Albert R."/>
            <person name="Binder M."/>
            <person name="Bloem J."/>
            <person name="Labutti K."/>
            <person name="Salamov A."/>
            <person name="Andreopoulos B."/>
            <person name="Baker S."/>
            <person name="Barry K."/>
            <person name="Bills G."/>
            <person name="Bluhm B."/>
            <person name="Cannon C."/>
            <person name="Castanera R."/>
            <person name="Culley D."/>
            <person name="Daum C."/>
            <person name="Ezra D."/>
            <person name="Gonzalez J."/>
            <person name="Henrissat B."/>
            <person name="Kuo A."/>
            <person name="Liang C."/>
            <person name="Lipzen A."/>
            <person name="Lutzoni F."/>
            <person name="Magnuson J."/>
            <person name="Mondo S."/>
            <person name="Nolan M."/>
            <person name="Ohm R."/>
            <person name="Pangilinan J."/>
            <person name="Park H.-J."/>
            <person name="Ramirez L."/>
            <person name="Alfaro M."/>
            <person name="Sun H."/>
            <person name="Tritt A."/>
            <person name="Yoshinaga Y."/>
            <person name="Zwiers L.-H."/>
            <person name="Turgeon B."/>
            <person name="Goodwin S."/>
            <person name="Spatafora J."/>
            <person name="Crous P."/>
            <person name="Grigoriev I."/>
        </authorList>
    </citation>
    <scope>NUCLEOTIDE SEQUENCE</scope>
    <source>
        <strain evidence="2">CBS 119687</strain>
    </source>
</reference>